<dbReference type="Proteomes" id="UP000527616">
    <property type="component" value="Unassembled WGS sequence"/>
</dbReference>
<dbReference type="SUPFAM" id="SSF46689">
    <property type="entry name" value="Homeodomain-like"/>
    <property type="match status" value="1"/>
</dbReference>
<evidence type="ECO:0000256" key="2">
    <source>
        <dbReference type="ARBA" id="ARBA00023125"/>
    </source>
</evidence>
<comment type="caution">
    <text evidence="6">The sequence shown here is derived from an EMBL/GenBank/DDBJ whole genome shotgun (WGS) entry which is preliminary data.</text>
</comment>
<dbReference type="PROSITE" id="PS50977">
    <property type="entry name" value="HTH_TETR_2"/>
    <property type="match status" value="1"/>
</dbReference>
<dbReference type="Pfam" id="PF00440">
    <property type="entry name" value="TetR_N"/>
    <property type="match status" value="1"/>
</dbReference>
<dbReference type="Gene3D" id="1.10.10.60">
    <property type="entry name" value="Homeodomain-like"/>
    <property type="match status" value="1"/>
</dbReference>
<reference evidence="6 7" key="1">
    <citation type="submission" date="2020-07" db="EMBL/GenBank/DDBJ databases">
        <title>Sequencing the genomes of 1000 actinobacteria strains.</title>
        <authorList>
            <person name="Klenk H.-P."/>
        </authorList>
    </citation>
    <scope>NUCLEOTIDE SEQUENCE [LARGE SCALE GENOMIC DNA]</scope>
    <source>
        <strain evidence="6 7">DSM 103164</strain>
    </source>
</reference>
<proteinExistence type="predicted"/>
<gene>
    <name evidence="6" type="ORF">GGQ54_001565</name>
</gene>
<dbReference type="PANTHER" id="PTHR47506:SF1">
    <property type="entry name" value="HTH-TYPE TRANSCRIPTIONAL REGULATOR YJDC"/>
    <property type="match status" value="1"/>
</dbReference>
<dbReference type="GO" id="GO:0003677">
    <property type="term" value="F:DNA binding"/>
    <property type="evidence" value="ECO:0007669"/>
    <property type="project" value="UniProtKB-UniRule"/>
</dbReference>
<keyword evidence="7" id="KW-1185">Reference proteome</keyword>
<organism evidence="6 7">
    <name type="scientific">Naumannella cuiyingiana</name>
    <dbReference type="NCBI Taxonomy" id="1347891"/>
    <lineage>
        <taxon>Bacteria</taxon>
        <taxon>Bacillati</taxon>
        <taxon>Actinomycetota</taxon>
        <taxon>Actinomycetes</taxon>
        <taxon>Propionibacteriales</taxon>
        <taxon>Propionibacteriaceae</taxon>
        <taxon>Naumannella</taxon>
    </lineage>
</organism>
<dbReference type="PANTHER" id="PTHR47506">
    <property type="entry name" value="TRANSCRIPTIONAL REGULATORY PROTEIN"/>
    <property type="match status" value="1"/>
</dbReference>
<feature type="domain" description="HTH tetR-type" evidence="5">
    <location>
        <begin position="9"/>
        <end position="69"/>
    </location>
</feature>
<dbReference type="Gene3D" id="1.10.357.10">
    <property type="entry name" value="Tetracycline Repressor, domain 2"/>
    <property type="match status" value="1"/>
</dbReference>
<dbReference type="InterPro" id="IPR001647">
    <property type="entry name" value="HTH_TetR"/>
</dbReference>
<dbReference type="InterPro" id="IPR036271">
    <property type="entry name" value="Tet_transcr_reg_TetR-rel_C_sf"/>
</dbReference>
<feature type="DNA-binding region" description="H-T-H motif" evidence="4">
    <location>
        <begin position="32"/>
        <end position="51"/>
    </location>
</feature>
<dbReference type="RefSeq" id="WP_179444888.1">
    <property type="nucleotide sequence ID" value="NZ_JACBZS010000001.1"/>
</dbReference>
<dbReference type="InterPro" id="IPR009057">
    <property type="entry name" value="Homeodomain-like_sf"/>
</dbReference>
<keyword evidence="2 4" id="KW-0238">DNA-binding</keyword>
<dbReference type="AlphaFoldDB" id="A0A7Z0D8P4"/>
<keyword evidence="3" id="KW-0804">Transcription</keyword>
<evidence type="ECO:0000256" key="1">
    <source>
        <dbReference type="ARBA" id="ARBA00023015"/>
    </source>
</evidence>
<dbReference type="Pfam" id="PF16925">
    <property type="entry name" value="TetR_C_13"/>
    <property type="match status" value="1"/>
</dbReference>
<accession>A0A7Z0D8P4</accession>
<evidence type="ECO:0000313" key="6">
    <source>
        <dbReference type="EMBL" id="NYI71005.1"/>
    </source>
</evidence>
<protein>
    <submittedName>
        <fullName evidence="6">AcrR family transcriptional regulator</fullName>
    </submittedName>
</protein>
<dbReference type="SUPFAM" id="SSF48498">
    <property type="entry name" value="Tetracyclin repressor-like, C-terminal domain"/>
    <property type="match status" value="1"/>
</dbReference>
<evidence type="ECO:0000259" key="5">
    <source>
        <dbReference type="PROSITE" id="PS50977"/>
    </source>
</evidence>
<evidence type="ECO:0000256" key="4">
    <source>
        <dbReference type="PROSITE-ProRule" id="PRU00335"/>
    </source>
</evidence>
<keyword evidence="1" id="KW-0805">Transcription regulation</keyword>
<name>A0A7Z0D8P4_9ACTN</name>
<sequence length="204" mass="22117">MGTRGRPRGFDREAALLAATRLFWARGYDGTSLADLTAAMGISMSSLYAAFGDKLSLFAEAVQAYMQRYTAIYIEAVRSETAREAAERILRDSADEFTDPDRPMTCLVVSAAIHGGTDTIDVRKTLDDHQRALAGILTERIAQDQAAGRLDPGIDAALLAEWVRTVWEGLSNQSNAGTPRADLHKIINLAMRAWPDQGGSSALS</sequence>
<evidence type="ECO:0000256" key="3">
    <source>
        <dbReference type="ARBA" id="ARBA00023163"/>
    </source>
</evidence>
<dbReference type="InterPro" id="IPR011075">
    <property type="entry name" value="TetR_C"/>
</dbReference>
<dbReference type="EMBL" id="JACBZS010000001">
    <property type="protein sequence ID" value="NYI71005.1"/>
    <property type="molecule type" value="Genomic_DNA"/>
</dbReference>
<evidence type="ECO:0000313" key="7">
    <source>
        <dbReference type="Proteomes" id="UP000527616"/>
    </source>
</evidence>